<dbReference type="OrthoDB" id="207081at2759"/>
<dbReference type="AlphaFoldDB" id="A0A422NA91"/>
<dbReference type="SUPFAM" id="SSF52540">
    <property type="entry name" value="P-loop containing nucleoside triphosphate hydrolases"/>
    <property type="match status" value="1"/>
</dbReference>
<dbReference type="GeneID" id="40330365"/>
<name>A0A422NA91_TRYRA</name>
<dbReference type="InterPro" id="IPR040385">
    <property type="entry name" value="RABL6"/>
</dbReference>
<feature type="region of interest" description="Disordered" evidence="1">
    <location>
        <begin position="444"/>
        <end position="476"/>
    </location>
</feature>
<proteinExistence type="predicted"/>
<reference evidence="2 3" key="1">
    <citation type="journal article" date="2018" name="BMC Genomics">
        <title>Genomic comparison of Trypanosoma conorhini and Trypanosoma rangeli to Trypanosoma cruzi strains of high and low virulence.</title>
        <authorList>
            <person name="Bradwell K.R."/>
            <person name="Koparde V.N."/>
            <person name="Matveyev A.V."/>
            <person name="Serrano M.G."/>
            <person name="Alves J.M."/>
            <person name="Parikh H."/>
            <person name="Huang B."/>
            <person name="Lee V."/>
            <person name="Espinosa-Alvarez O."/>
            <person name="Ortiz P.A."/>
            <person name="Costa-Martins A.G."/>
            <person name="Teixeira M.M."/>
            <person name="Buck G.A."/>
        </authorList>
    </citation>
    <scope>NUCLEOTIDE SEQUENCE [LARGE SCALE GENOMIC DNA]</scope>
    <source>
        <strain evidence="2 3">AM80</strain>
    </source>
</reference>
<dbReference type="GO" id="GO:0005829">
    <property type="term" value="C:cytosol"/>
    <property type="evidence" value="ECO:0007669"/>
    <property type="project" value="TreeGrafter"/>
</dbReference>
<dbReference type="OMA" id="EAHIHAC"/>
<dbReference type="PANTHER" id="PTHR14932">
    <property type="entry name" value="RAS GTPASE-RELATED"/>
    <property type="match status" value="1"/>
</dbReference>
<accession>A0A422NA91</accession>
<protein>
    <submittedName>
        <fullName evidence="2">Putative small G-protein</fullName>
    </submittedName>
</protein>
<dbReference type="Gene3D" id="3.40.50.300">
    <property type="entry name" value="P-loop containing nucleotide triphosphate hydrolases"/>
    <property type="match status" value="1"/>
</dbReference>
<dbReference type="Proteomes" id="UP000283634">
    <property type="component" value="Unassembled WGS sequence"/>
</dbReference>
<dbReference type="VEuPathDB" id="TriTrypDB:TRSC58_02680"/>
<dbReference type="InterPro" id="IPR027417">
    <property type="entry name" value="P-loop_NTPase"/>
</dbReference>
<dbReference type="RefSeq" id="XP_029236894.1">
    <property type="nucleotide sequence ID" value="XM_029383276.1"/>
</dbReference>
<dbReference type="GO" id="GO:0005525">
    <property type="term" value="F:GTP binding"/>
    <property type="evidence" value="ECO:0007669"/>
    <property type="project" value="InterPro"/>
</dbReference>
<feature type="compositionally biased region" description="Basic and acidic residues" evidence="1">
    <location>
        <begin position="452"/>
        <end position="466"/>
    </location>
</feature>
<evidence type="ECO:0000313" key="2">
    <source>
        <dbReference type="EMBL" id="RNF02399.1"/>
    </source>
</evidence>
<feature type="region of interest" description="Disordered" evidence="1">
    <location>
        <begin position="637"/>
        <end position="684"/>
    </location>
</feature>
<sequence length="691" mass="75142">MAVWAARDSVVCLNTQVSQGADIVPRLRVLIDTRSFTSFSFCQCLPHKEIKRRDFVTFDHRMSFLKKVRGLFQRDNNPSSAQSTGNGSVFARVKGESTGGGPNIWPVHPDVQREIQRGSHLNMKAVVRGMRRTGKSTIVSRLCGYAPHSGYTPSPEISAGTIFYRSCAGRGGIDSGGGSDSTGCGGAKVELWDVVDEGFNASQPASTTPHPTLADARSIDVYRGCQLAAFVVDRTRSETLEYAVREARHAPPNTCVIFILNFYDAPRYAHAVSEHDVDAACKSLRRATTPMILAAAAGRLPPEDYSIAATWVSISAATGHGMDLLRNAFEIPYVLLKVSTLEAHIHACFQFVEEYRAWMLSERAKFLLQEQVNEDVLQESENKPHEATSCSLPRRGADAALPRGGGRGPSTLNIIGVNRVHCNVEEDENVIANNFFSDVDKEEDAAGYDARTSGDRRSSSRSDGGHRKCKRPLAEAPIPTVPLLSLPLSETTPKLASSISRGDPGATTPAAAASVSVTVIDEGGLQMCVPDEGFRNFTDDVLDVGDNQCLDGNFFGSDHSGDTSSNHCPAAATDYSSDEGDDVLKNSNACLCAPSKVAETSIDNTPIESYTPSIYADVSVLLQQMQIVLGNSMEEEGAPQWHHDKRKSHFHHKKKDTARRKRRHHHIGQVEGSKGVKNALSDDGTFEVIRE</sequence>
<keyword evidence="3" id="KW-1185">Reference proteome</keyword>
<evidence type="ECO:0000313" key="3">
    <source>
        <dbReference type="Proteomes" id="UP000283634"/>
    </source>
</evidence>
<organism evidence="2 3">
    <name type="scientific">Trypanosoma rangeli</name>
    <dbReference type="NCBI Taxonomy" id="5698"/>
    <lineage>
        <taxon>Eukaryota</taxon>
        <taxon>Discoba</taxon>
        <taxon>Euglenozoa</taxon>
        <taxon>Kinetoplastea</taxon>
        <taxon>Metakinetoplastina</taxon>
        <taxon>Trypanosomatida</taxon>
        <taxon>Trypanosomatidae</taxon>
        <taxon>Trypanosoma</taxon>
        <taxon>Herpetosoma</taxon>
    </lineage>
</organism>
<feature type="region of interest" description="Disordered" evidence="1">
    <location>
        <begin position="377"/>
        <end position="405"/>
    </location>
</feature>
<gene>
    <name evidence="2" type="ORF">TraAM80_06432</name>
</gene>
<dbReference type="EMBL" id="MKGL01000233">
    <property type="protein sequence ID" value="RNF02399.1"/>
    <property type="molecule type" value="Genomic_DNA"/>
</dbReference>
<feature type="compositionally biased region" description="Basic residues" evidence="1">
    <location>
        <begin position="643"/>
        <end position="667"/>
    </location>
</feature>
<evidence type="ECO:0000256" key="1">
    <source>
        <dbReference type="SAM" id="MobiDB-lite"/>
    </source>
</evidence>
<dbReference type="PANTHER" id="PTHR14932:SF1">
    <property type="entry name" value="RAB-LIKE PROTEIN 6"/>
    <property type="match status" value="1"/>
</dbReference>
<dbReference type="GO" id="GO:0005634">
    <property type="term" value="C:nucleus"/>
    <property type="evidence" value="ECO:0007669"/>
    <property type="project" value="TreeGrafter"/>
</dbReference>
<comment type="caution">
    <text evidence="2">The sequence shown here is derived from an EMBL/GenBank/DDBJ whole genome shotgun (WGS) entry which is preliminary data.</text>
</comment>